<organism evidence="1 2">
    <name type="scientific">Ramularia collo-cygni</name>
    <dbReference type="NCBI Taxonomy" id="112498"/>
    <lineage>
        <taxon>Eukaryota</taxon>
        <taxon>Fungi</taxon>
        <taxon>Dikarya</taxon>
        <taxon>Ascomycota</taxon>
        <taxon>Pezizomycotina</taxon>
        <taxon>Dothideomycetes</taxon>
        <taxon>Dothideomycetidae</taxon>
        <taxon>Mycosphaerellales</taxon>
        <taxon>Mycosphaerellaceae</taxon>
        <taxon>Ramularia</taxon>
    </lineage>
</organism>
<gene>
    <name evidence="1" type="ORF">RCC_00391</name>
</gene>
<dbReference type="OrthoDB" id="5314997at2759"/>
<dbReference type="RefSeq" id="XP_023621311.1">
    <property type="nucleotide sequence ID" value="XM_023765543.1"/>
</dbReference>
<name>A0A2D3UWI0_9PEZI</name>
<keyword evidence="2" id="KW-1185">Reference proteome</keyword>
<evidence type="ECO:0000313" key="1">
    <source>
        <dbReference type="EMBL" id="CZT14414.1"/>
    </source>
</evidence>
<proteinExistence type="predicted"/>
<dbReference type="AlphaFoldDB" id="A0A2D3UWI0"/>
<dbReference type="EMBL" id="FJUY01000001">
    <property type="protein sequence ID" value="CZT14414.1"/>
    <property type="molecule type" value="Genomic_DNA"/>
</dbReference>
<dbReference type="GeneID" id="35595786"/>
<evidence type="ECO:0000313" key="2">
    <source>
        <dbReference type="Proteomes" id="UP000225277"/>
    </source>
</evidence>
<evidence type="ECO:0008006" key="3">
    <source>
        <dbReference type="Google" id="ProtNLM"/>
    </source>
</evidence>
<protein>
    <recommendedName>
        <fullName evidence="3">F-box domain-containing protein</fullName>
    </recommendedName>
</protein>
<sequence length="312" mass="35277">MAENTGTKSQQTNGNSRGTGITEVCDVVKYVSDTALIGKALTAQFPEAGLRIDSNQELLNNIREPTNDTVGRQKPRGLLDLPRELRDLIYVHVIGESTTSLRSANRPRHVSNPSHLALKPSPYATNSGMVGLNRQVREQLTEMLCSAPEIKLTVRISEYLNFRHAVKMVESWITHPNGRLTKCPLKITITIDVHDWDEIMILEDSWRRNRRNAIHSVNRWLKAWSKVSDLPGAPKISYTSQGTAQELSAFKWFLINTDPASGNVACSSHCSLIIWNVKQDFERVNDCEIEAFYRRQAIDKFRDPIISTESLH</sequence>
<accession>A0A2D3UWI0</accession>
<dbReference type="Proteomes" id="UP000225277">
    <property type="component" value="Unassembled WGS sequence"/>
</dbReference>
<reference evidence="1 2" key="1">
    <citation type="submission" date="2016-03" db="EMBL/GenBank/DDBJ databases">
        <authorList>
            <person name="Ploux O."/>
        </authorList>
    </citation>
    <scope>NUCLEOTIDE SEQUENCE [LARGE SCALE GENOMIC DNA]</scope>
    <source>
        <strain evidence="1 2">URUG2</strain>
    </source>
</reference>